<dbReference type="RefSeq" id="WP_378263532.1">
    <property type="nucleotide sequence ID" value="NZ_JBHSIT010000014.1"/>
</dbReference>
<protein>
    <submittedName>
        <fullName evidence="1">Uncharacterized protein</fullName>
    </submittedName>
</protein>
<reference evidence="2" key="1">
    <citation type="journal article" date="2019" name="Int. J. Syst. Evol. Microbiol.">
        <title>The Global Catalogue of Microorganisms (GCM) 10K type strain sequencing project: providing services to taxonomists for standard genome sequencing and annotation.</title>
        <authorList>
            <consortium name="The Broad Institute Genomics Platform"/>
            <consortium name="The Broad Institute Genome Sequencing Center for Infectious Disease"/>
            <person name="Wu L."/>
            <person name="Ma J."/>
        </authorList>
    </citation>
    <scope>NUCLEOTIDE SEQUENCE [LARGE SCALE GENOMIC DNA]</scope>
    <source>
        <strain evidence="2">KLKA75</strain>
    </source>
</reference>
<evidence type="ECO:0000313" key="1">
    <source>
        <dbReference type="EMBL" id="MFC4913027.1"/>
    </source>
</evidence>
<keyword evidence="2" id="KW-1185">Reference proteome</keyword>
<organism evidence="1 2">
    <name type="scientific">Actinomadura gamaensis</name>
    <dbReference type="NCBI Taxonomy" id="1763541"/>
    <lineage>
        <taxon>Bacteria</taxon>
        <taxon>Bacillati</taxon>
        <taxon>Actinomycetota</taxon>
        <taxon>Actinomycetes</taxon>
        <taxon>Streptosporangiales</taxon>
        <taxon>Thermomonosporaceae</taxon>
        <taxon>Actinomadura</taxon>
    </lineage>
</organism>
<sequence length="298" mass="33609">MQEVKKWNACDACIRLRLTTNPEYDGETPEEEQLAYCEAFPDGIPPDIYPHGFDHRSPYPGDRGISFSLAPEKSDLLAVYERRTPLEVRNRDISESSREYQNTLRRLWSRRLQVITDIIDAELTVPKRSDAGFAYVQSEDARWVWVSTSGRTSDDWSLAAQCTGWEKVSVDDLSSAPEGEDLVLWVDETGPLVPLRDLKLTNIRVLRATLKGDIQNLTELVHALPERQDPLYLPTFAPEELDNPGKPLLAFSSVLSLKLRLGDVPWKAVPSGAVRSGTEDKSRVLILDDGQPHTVRLE</sequence>
<comment type="caution">
    <text evidence="1">The sequence shown here is derived from an EMBL/GenBank/DDBJ whole genome shotgun (WGS) entry which is preliminary data.</text>
</comment>
<proteinExistence type="predicted"/>
<gene>
    <name evidence="1" type="ORF">ACFPCY_37410</name>
</gene>
<name>A0ABV9UD88_9ACTN</name>
<dbReference type="Proteomes" id="UP001595872">
    <property type="component" value="Unassembled WGS sequence"/>
</dbReference>
<dbReference type="EMBL" id="JBHSIT010000014">
    <property type="protein sequence ID" value="MFC4913027.1"/>
    <property type="molecule type" value="Genomic_DNA"/>
</dbReference>
<accession>A0ABV9UD88</accession>
<evidence type="ECO:0000313" key="2">
    <source>
        <dbReference type="Proteomes" id="UP001595872"/>
    </source>
</evidence>